<keyword evidence="11" id="KW-0472">Membrane</keyword>
<dbReference type="Gene3D" id="3.30.565.10">
    <property type="entry name" value="Histidine kinase-like ATPase, C-terminal domain"/>
    <property type="match status" value="1"/>
</dbReference>
<dbReference type="GO" id="GO:0000155">
    <property type="term" value="F:phosphorelay sensor kinase activity"/>
    <property type="evidence" value="ECO:0007669"/>
    <property type="project" value="InterPro"/>
</dbReference>
<feature type="region of interest" description="Disordered" evidence="10">
    <location>
        <begin position="442"/>
        <end position="481"/>
    </location>
</feature>
<keyword evidence="4" id="KW-0597">Phosphoprotein</keyword>
<dbReference type="InterPro" id="IPR003594">
    <property type="entry name" value="HATPase_dom"/>
</dbReference>
<dbReference type="PRINTS" id="PR00344">
    <property type="entry name" value="BCTRLSENSOR"/>
</dbReference>
<dbReference type="PROSITE" id="PS50109">
    <property type="entry name" value="HIS_KIN"/>
    <property type="match status" value="1"/>
</dbReference>
<dbReference type="Gene3D" id="1.10.287.130">
    <property type="match status" value="1"/>
</dbReference>
<dbReference type="InterPro" id="IPR003660">
    <property type="entry name" value="HAMP_dom"/>
</dbReference>
<keyword evidence="11" id="KW-1133">Transmembrane helix</keyword>
<dbReference type="EC" id="2.7.13.3" evidence="3"/>
<dbReference type="CDD" id="cd06225">
    <property type="entry name" value="HAMP"/>
    <property type="match status" value="1"/>
</dbReference>
<name>A0A1F6C4T7_HANXR</name>
<evidence type="ECO:0000256" key="6">
    <source>
        <dbReference type="ARBA" id="ARBA00022741"/>
    </source>
</evidence>
<evidence type="ECO:0000256" key="11">
    <source>
        <dbReference type="SAM" id="Phobius"/>
    </source>
</evidence>
<evidence type="ECO:0000256" key="9">
    <source>
        <dbReference type="ARBA" id="ARBA00023012"/>
    </source>
</evidence>
<dbReference type="Proteomes" id="UP000178606">
    <property type="component" value="Unassembled WGS sequence"/>
</dbReference>
<dbReference type="InterPro" id="IPR004358">
    <property type="entry name" value="Sig_transdc_His_kin-like_C"/>
</dbReference>
<dbReference type="SMART" id="SM00304">
    <property type="entry name" value="HAMP"/>
    <property type="match status" value="1"/>
</dbReference>
<dbReference type="SUPFAM" id="SSF55874">
    <property type="entry name" value="ATPase domain of HSP90 chaperone/DNA topoisomerase II/histidine kinase"/>
    <property type="match status" value="1"/>
</dbReference>
<feature type="transmembrane region" description="Helical" evidence="11">
    <location>
        <begin position="195"/>
        <end position="216"/>
    </location>
</feature>
<keyword evidence="11" id="KW-0812">Transmembrane</keyword>
<keyword evidence="6" id="KW-0547">Nucleotide-binding</keyword>
<keyword evidence="8" id="KW-0067">ATP-binding</keyword>
<keyword evidence="5" id="KW-0808">Transferase</keyword>
<dbReference type="PROSITE" id="PS50885">
    <property type="entry name" value="HAMP"/>
    <property type="match status" value="1"/>
</dbReference>
<evidence type="ECO:0000256" key="8">
    <source>
        <dbReference type="ARBA" id="ARBA00022840"/>
    </source>
</evidence>
<dbReference type="SUPFAM" id="SSF47384">
    <property type="entry name" value="Homodimeric domain of signal transducing histidine kinase"/>
    <property type="match status" value="1"/>
</dbReference>
<reference evidence="14 15" key="1">
    <citation type="journal article" date="2016" name="Nat. Commun.">
        <title>Thousands of microbial genomes shed light on interconnected biogeochemical processes in an aquifer system.</title>
        <authorList>
            <person name="Anantharaman K."/>
            <person name="Brown C.T."/>
            <person name="Hug L.A."/>
            <person name="Sharon I."/>
            <person name="Castelle C.J."/>
            <person name="Probst A.J."/>
            <person name="Thomas B.C."/>
            <person name="Singh A."/>
            <person name="Wilkins M.J."/>
            <person name="Karaoz U."/>
            <person name="Brodie E.L."/>
            <person name="Williams K.H."/>
            <person name="Hubbard S.S."/>
            <person name="Banfield J.F."/>
        </authorList>
    </citation>
    <scope>NUCLEOTIDE SEQUENCE [LARGE SCALE GENOMIC DNA]</scope>
    <source>
        <strain evidence="15">RIFCSPLOWO2_12_FULL_64_10</strain>
    </source>
</reference>
<keyword evidence="7" id="KW-0418">Kinase</keyword>
<dbReference type="Pfam" id="PF02518">
    <property type="entry name" value="HATPase_c"/>
    <property type="match status" value="1"/>
</dbReference>
<dbReference type="AlphaFoldDB" id="A0A1F6C4T7"/>
<evidence type="ECO:0000256" key="1">
    <source>
        <dbReference type="ARBA" id="ARBA00000085"/>
    </source>
</evidence>
<proteinExistence type="predicted"/>
<keyword evidence="9" id="KW-0902">Two-component regulatory system</keyword>
<dbReference type="SMART" id="SM00387">
    <property type="entry name" value="HATPase_c"/>
    <property type="match status" value="1"/>
</dbReference>
<dbReference type="Gene3D" id="6.10.340.10">
    <property type="match status" value="1"/>
</dbReference>
<protein>
    <recommendedName>
        <fullName evidence="3">histidine kinase</fullName>
        <ecNumber evidence="3">2.7.13.3</ecNumber>
    </recommendedName>
</protein>
<evidence type="ECO:0000259" key="12">
    <source>
        <dbReference type="PROSITE" id="PS50109"/>
    </source>
</evidence>
<dbReference type="InterPro" id="IPR003661">
    <property type="entry name" value="HisK_dim/P_dom"/>
</dbReference>
<dbReference type="Gene3D" id="3.30.450.290">
    <property type="match status" value="1"/>
</dbReference>
<evidence type="ECO:0000256" key="4">
    <source>
        <dbReference type="ARBA" id="ARBA00022553"/>
    </source>
</evidence>
<sequence length="577" mass="63424">MLRHLSIRLFLLIALMTLVTFGALGYALVREHTRHLEHGVIQSAIRLSDTIKRGTRHSMLQNRKEDVYRMIRDVADQEGMERIRIFNKEGLITFSTDRAEAGATVNKQAEACTACHARDLPLERLDRPDRARIFATPDRGRVLGLIDPIYNEADCASQACHAHPEAQKVLGVIDIQMSLRAIDRELEEQGRRMMLFTYLAMLFIASASGLFLYRFVHRPVKGLMEGMRRVASGDLSHRIAEGSRDEVGALAAAFNRMAEDLGQANEKLVQWGRTLEQRVEEKTRIIQQAQARVVHNEKMASLGALSAVVAHEVNNPLSGVLTYARLVRKKLRRIAGEGPEAAEMDRYLAAIESETARCGNIVKGLLAFSRQSPTSAQEVEVNRIVEKTLFLIGHKLELQRIAVTRRLAEGLPSVVCDADQIQQALLALFNNAVEAMPEGGGITITTRRRETPPPPPPPQGEGRDRLAPPSPSGKGDGGLGLSDFIVPPSGEWVEVVVEDTGCGIPTEAMPRLFEPFFTTKEGKGGLGLGLSVVYGIIKRHQGTIDVVSEMGKGTRVTVGLPSVGHESGVQSPESRET</sequence>
<dbReference type="GO" id="GO:0005524">
    <property type="term" value="F:ATP binding"/>
    <property type="evidence" value="ECO:0007669"/>
    <property type="project" value="UniProtKB-KW"/>
</dbReference>
<gene>
    <name evidence="14" type="ORF">A3F84_27890</name>
</gene>
<dbReference type="CDD" id="cd00082">
    <property type="entry name" value="HisKA"/>
    <property type="match status" value="1"/>
</dbReference>
<dbReference type="Pfam" id="PF00512">
    <property type="entry name" value="HisKA"/>
    <property type="match status" value="1"/>
</dbReference>
<feature type="transmembrane region" description="Helical" evidence="11">
    <location>
        <begin position="6"/>
        <end position="29"/>
    </location>
</feature>
<evidence type="ECO:0000259" key="13">
    <source>
        <dbReference type="PROSITE" id="PS50885"/>
    </source>
</evidence>
<evidence type="ECO:0000256" key="3">
    <source>
        <dbReference type="ARBA" id="ARBA00012438"/>
    </source>
</evidence>
<feature type="domain" description="Histidine kinase" evidence="12">
    <location>
        <begin position="308"/>
        <end position="564"/>
    </location>
</feature>
<dbReference type="SMART" id="SM00388">
    <property type="entry name" value="HisKA"/>
    <property type="match status" value="1"/>
</dbReference>
<accession>A0A1F6C4T7</accession>
<evidence type="ECO:0000256" key="10">
    <source>
        <dbReference type="SAM" id="MobiDB-lite"/>
    </source>
</evidence>
<evidence type="ECO:0000256" key="7">
    <source>
        <dbReference type="ARBA" id="ARBA00022777"/>
    </source>
</evidence>
<comment type="caution">
    <text evidence="14">The sequence shown here is derived from an EMBL/GenBank/DDBJ whole genome shotgun (WGS) entry which is preliminary data.</text>
</comment>
<evidence type="ECO:0000313" key="14">
    <source>
        <dbReference type="EMBL" id="OGG44032.1"/>
    </source>
</evidence>
<dbReference type="PANTHER" id="PTHR43065:SF46">
    <property type="entry name" value="C4-DICARBOXYLATE TRANSPORT SENSOR PROTEIN DCTB"/>
    <property type="match status" value="1"/>
</dbReference>
<comment type="subcellular location">
    <subcellularLocation>
        <location evidence="2">Membrane</location>
    </subcellularLocation>
</comment>
<evidence type="ECO:0000256" key="2">
    <source>
        <dbReference type="ARBA" id="ARBA00004370"/>
    </source>
</evidence>
<dbReference type="InterPro" id="IPR036097">
    <property type="entry name" value="HisK_dim/P_sf"/>
</dbReference>
<dbReference type="SUPFAM" id="SSF158472">
    <property type="entry name" value="HAMP domain-like"/>
    <property type="match status" value="1"/>
</dbReference>
<comment type="catalytic activity">
    <reaction evidence="1">
        <text>ATP + protein L-histidine = ADP + protein N-phospho-L-histidine.</text>
        <dbReference type="EC" id="2.7.13.3"/>
    </reaction>
</comment>
<dbReference type="GO" id="GO:0016020">
    <property type="term" value="C:membrane"/>
    <property type="evidence" value="ECO:0007669"/>
    <property type="project" value="UniProtKB-SubCell"/>
</dbReference>
<dbReference type="PANTHER" id="PTHR43065">
    <property type="entry name" value="SENSOR HISTIDINE KINASE"/>
    <property type="match status" value="1"/>
</dbReference>
<evidence type="ECO:0000256" key="5">
    <source>
        <dbReference type="ARBA" id="ARBA00022679"/>
    </source>
</evidence>
<dbReference type="Pfam" id="PF00672">
    <property type="entry name" value="HAMP"/>
    <property type="match status" value="1"/>
</dbReference>
<evidence type="ECO:0000313" key="15">
    <source>
        <dbReference type="Proteomes" id="UP000178606"/>
    </source>
</evidence>
<dbReference type="EMBL" id="MFKF01000418">
    <property type="protein sequence ID" value="OGG44032.1"/>
    <property type="molecule type" value="Genomic_DNA"/>
</dbReference>
<dbReference type="InterPro" id="IPR036890">
    <property type="entry name" value="HATPase_C_sf"/>
</dbReference>
<organism evidence="14 15">
    <name type="scientific">Handelsmanbacteria sp. (strain RIFCSPLOWO2_12_FULL_64_10)</name>
    <dbReference type="NCBI Taxonomy" id="1817868"/>
    <lineage>
        <taxon>Bacteria</taxon>
        <taxon>Candidatus Handelsmaniibacteriota</taxon>
    </lineage>
</organism>
<dbReference type="InterPro" id="IPR005467">
    <property type="entry name" value="His_kinase_dom"/>
</dbReference>
<feature type="domain" description="HAMP" evidence="13">
    <location>
        <begin position="214"/>
        <end position="266"/>
    </location>
</feature>